<keyword evidence="4" id="KW-1185">Reference proteome</keyword>
<name>A0AAV4JEA4_9GAST</name>
<dbReference type="InterPro" id="IPR029058">
    <property type="entry name" value="AB_hydrolase_fold"/>
</dbReference>
<dbReference type="Proteomes" id="UP000762676">
    <property type="component" value="Unassembled WGS sequence"/>
</dbReference>
<dbReference type="SUPFAM" id="SSF53474">
    <property type="entry name" value="alpha/beta-Hydrolases"/>
    <property type="match status" value="1"/>
</dbReference>
<sequence>MILNFLLTNLKTTENGQVVWRVNVDPFIENYSLIADFPVPDGSTFNKPTLFVFGKNSEHYESGGLERIKVFFPQAEIVAINDAGHFVHADKPLEFVEVVQDFCDEVDAS</sequence>
<dbReference type="Gene3D" id="3.40.50.1820">
    <property type="entry name" value="alpha/beta hydrolase"/>
    <property type="match status" value="1"/>
</dbReference>
<dbReference type="PANTHER" id="PTHR46118:SF4">
    <property type="entry name" value="PROTEIN ABHD11"/>
    <property type="match status" value="1"/>
</dbReference>
<proteinExistence type="inferred from homology"/>
<gene>
    <name evidence="3" type="ORF">ElyMa_006903800</name>
</gene>
<reference evidence="3 4" key="1">
    <citation type="journal article" date="2021" name="Elife">
        <title>Chloroplast acquisition without the gene transfer in kleptoplastic sea slugs, Plakobranchus ocellatus.</title>
        <authorList>
            <person name="Maeda T."/>
            <person name="Takahashi S."/>
            <person name="Yoshida T."/>
            <person name="Shimamura S."/>
            <person name="Takaki Y."/>
            <person name="Nagai Y."/>
            <person name="Toyoda A."/>
            <person name="Suzuki Y."/>
            <person name="Arimoto A."/>
            <person name="Ishii H."/>
            <person name="Satoh N."/>
            <person name="Nishiyama T."/>
            <person name="Hasebe M."/>
            <person name="Maruyama T."/>
            <person name="Minagawa J."/>
            <person name="Obokata J."/>
            <person name="Shigenobu S."/>
        </authorList>
    </citation>
    <scope>NUCLEOTIDE SEQUENCE [LARGE SCALE GENOMIC DNA]</scope>
</reference>
<dbReference type="PANTHER" id="PTHR46118">
    <property type="entry name" value="PROTEIN ABHD11"/>
    <property type="match status" value="1"/>
</dbReference>
<dbReference type="GO" id="GO:0052689">
    <property type="term" value="F:carboxylic ester hydrolase activity"/>
    <property type="evidence" value="ECO:0007669"/>
    <property type="project" value="TreeGrafter"/>
</dbReference>
<evidence type="ECO:0000313" key="3">
    <source>
        <dbReference type="EMBL" id="GFS20605.1"/>
    </source>
</evidence>
<organism evidence="3 4">
    <name type="scientific">Elysia marginata</name>
    <dbReference type="NCBI Taxonomy" id="1093978"/>
    <lineage>
        <taxon>Eukaryota</taxon>
        <taxon>Metazoa</taxon>
        <taxon>Spiralia</taxon>
        <taxon>Lophotrochozoa</taxon>
        <taxon>Mollusca</taxon>
        <taxon>Gastropoda</taxon>
        <taxon>Heterobranchia</taxon>
        <taxon>Euthyneura</taxon>
        <taxon>Panpulmonata</taxon>
        <taxon>Sacoglossa</taxon>
        <taxon>Placobranchoidea</taxon>
        <taxon>Plakobranchidae</taxon>
        <taxon>Elysia</taxon>
    </lineage>
</organism>
<dbReference type="AlphaFoldDB" id="A0AAV4JEA4"/>
<accession>A0AAV4JEA4</accession>
<keyword evidence="2" id="KW-0378">Hydrolase</keyword>
<evidence type="ECO:0000256" key="1">
    <source>
        <dbReference type="ARBA" id="ARBA00008645"/>
    </source>
</evidence>
<evidence type="ECO:0000313" key="4">
    <source>
        <dbReference type="Proteomes" id="UP000762676"/>
    </source>
</evidence>
<comment type="similarity">
    <text evidence="1">Belongs to the AB hydrolase superfamily.</text>
</comment>
<evidence type="ECO:0000256" key="2">
    <source>
        <dbReference type="ARBA" id="ARBA00022801"/>
    </source>
</evidence>
<comment type="caution">
    <text evidence="3">The sequence shown here is derived from an EMBL/GenBank/DDBJ whole genome shotgun (WGS) entry which is preliminary data.</text>
</comment>
<protein>
    <submittedName>
        <fullName evidence="3">Esterase ybfF</fullName>
    </submittedName>
</protein>
<dbReference type="EMBL" id="BMAT01013801">
    <property type="protein sequence ID" value="GFS20605.1"/>
    <property type="molecule type" value="Genomic_DNA"/>
</dbReference>
<dbReference type="GO" id="GO:0005739">
    <property type="term" value="C:mitochondrion"/>
    <property type="evidence" value="ECO:0007669"/>
    <property type="project" value="TreeGrafter"/>
</dbReference>